<gene>
    <name evidence="2" type="ORF">D806_050290</name>
</gene>
<dbReference type="Pfam" id="PF02613">
    <property type="entry name" value="Nitrate_red_del"/>
    <property type="match status" value="1"/>
</dbReference>
<evidence type="ECO:0000313" key="3">
    <source>
        <dbReference type="Proteomes" id="UP000011200"/>
    </source>
</evidence>
<proteinExistence type="predicted"/>
<accession>A0A2U9PVZ7</accession>
<dbReference type="GO" id="GO:0051082">
    <property type="term" value="F:unfolded protein binding"/>
    <property type="evidence" value="ECO:0007669"/>
    <property type="project" value="InterPro"/>
</dbReference>
<dbReference type="InterPro" id="IPR003765">
    <property type="entry name" value="NO3_reductase_chaperone_NarJ"/>
</dbReference>
<reference evidence="3" key="2">
    <citation type="submission" date="2018-03" db="EMBL/GenBank/DDBJ databases">
        <authorList>
            <person name="Derbyshire K."/>
            <person name="Gray T.A."/>
            <person name="Champion M."/>
        </authorList>
    </citation>
    <scope>NUCLEOTIDE SEQUENCE [LARGE SCALE GENOMIC DNA]</scope>
    <source>
        <strain evidence="3">MKD8</strain>
    </source>
</reference>
<evidence type="ECO:0000313" key="2">
    <source>
        <dbReference type="EMBL" id="AWT55979.1"/>
    </source>
</evidence>
<dbReference type="AlphaFoldDB" id="A0A2U9PVZ7"/>
<organism evidence="2 3">
    <name type="scientific">Mycolicibacterium smegmatis (strain MKD8)</name>
    <name type="common">Mycobacterium smegmatis</name>
    <dbReference type="NCBI Taxonomy" id="1214915"/>
    <lineage>
        <taxon>Bacteria</taxon>
        <taxon>Bacillati</taxon>
        <taxon>Actinomycetota</taxon>
        <taxon>Actinomycetes</taxon>
        <taxon>Mycobacteriales</taxon>
        <taxon>Mycobacteriaceae</taxon>
        <taxon>Mycolicibacterium</taxon>
    </lineage>
</organism>
<dbReference type="InterPro" id="IPR020945">
    <property type="entry name" value="DMSO/NO3_reduct_chaperone"/>
</dbReference>
<dbReference type="SUPFAM" id="SSF89155">
    <property type="entry name" value="TorD-like"/>
    <property type="match status" value="1"/>
</dbReference>
<dbReference type="NCBIfam" id="TIGR00684">
    <property type="entry name" value="narJ"/>
    <property type="match status" value="1"/>
</dbReference>
<dbReference type="GO" id="GO:0051131">
    <property type="term" value="P:chaperone-mediated protein complex assembly"/>
    <property type="evidence" value="ECO:0007669"/>
    <property type="project" value="InterPro"/>
</dbReference>
<dbReference type="PANTHER" id="PTHR43680:SF2">
    <property type="entry name" value="NITRATE REDUCTASE MOLYBDENUM COFACTOR ASSEMBLY CHAPERONE NARJ"/>
    <property type="match status" value="1"/>
</dbReference>
<name>A0A2U9PVZ7_MYCSE</name>
<protein>
    <submittedName>
        <fullName evidence="2">Nitrate reductase molybdenum cofactor assembly chaperone</fullName>
    </submittedName>
</protein>
<dbReference type="EMBL" id="CP027541">
    <property type="protein sequence ID" value="AWT55979.1"/>
    <property type="molecule type" value="Genomic_DNA"/>
</dbReference>
<dbReference type="Gene3D" id="1.10.3480.10">
    <property type="entry name" value="TorD-like"/>
    <property type="match status" value="1"/>
</dbReference>
<evidence type="ECO:0000256" key="1">
    <source>
        <dbReference type="ARBA" id="ARBA00023063"/>
    </source>
</evidence>
<dbReference type="RefSeq" id="WP_003896536.1">
    <property type="nucleotide sequence ID" value="NZ_CP027541.1"/>
</dbReference>
<reference evidence="2 3" key="1">
    <citation type="journal article" date="2013" name="Genome Announc.">
        <title>Draft genome sequence of MKD8, a conjugal recipient Mycobacterium smegmatis strain.</title>
        <authorList>
            <person name="Gray T.A."/>
            <person name="Palumbo M.J."/>
            <person name="Derbyshire K.M."/>
        </authorList>
    </citation>
    <scope>NUCLEOTIDE SEQUENCE [LARGE SCALE GENOMIC DNA]</scope>
    <source>
        <strain evidence="2 3">MKD8</strain>
    </source>
</reference>
<dbReference type="InterPro" id="IPR036411">
    <property type="entry name" value="TorD-like_sf"/>
</dbReference>
<keyword evidence="1" id="KW-0534">Nitrate assimilation</keyword>
<dbReference type="GO" id="GO:0016530">
    <property type="term" value="F:metallochaperone activity"/>
    <property type="evidence" value="ECO:0007669"/>
    <property type="project" value="TreeGrafter"/>
</dbReference>
<dbReference type="Proteomes" id="UP000011200">
    <property type="component" value="Chromosome"/>
</dbReference>
<dbReference type="GO" id="GO:0042128">
    <property type="term" value="P:nitrate assimilation"/>
    <property type="evidence" value="ECO:0007669"/>
    <property type="project" value="UniProtKB-KW"/>
</dbReference>
<dbReference type="PANTHER" id="PTHR43680">
    <property type="entry name" value="NITRATE REDUCTASE MOLYBDENUM COFACTOR ASSEMBLY CHAPERONE"/>
    <property type="match status" value="1"/>
</dbReference>
<sequence length="212" mass="22696">MRPRRDRSLHDRVVWQSASLLLAYPDDGHAARLHTAADLIGQITGAPAALLGETLAALRDAGPMALATQYVDTFDLRKQTTMLLTYWTGGDTRNRGVQMVAFTQAYRAAGVAPPKHEAPDHLPVVLEFAATVDPVAGRRLLADHRVPIDVLRRALVDACSPYAPAIAAVCATLPGVAETQSRTLLGTGPPRESVGLEPFQLTVPPRRAQGGV</sequence>